<dbReference type="Pfam" id="PF10145">
    <property type="entry name" value="PhageMin_Tail"/>
    <property type="match status" value="1"/>
</dbReference>
<feature type="transmembrane region" description="Helical" evidence="3">
    <location>
        <begin position="685"/>
        <end position="707"/>
    </location>
</feature>
<evidence type="ECO:0000313" key="6">
    <source>
        <dbReference type="Proteomes" id="UP000001692"/>
    </source>
</evidence>
<gene>
    <name evidence="5" type="primary">gpT</name>
    <name evidence="5" type="ordered locus">RALTA_A0910</name>
</gene>
<dbReference type="HOGENOM" id="CLU_006757_5_0_4"/>
<dbReference type="PANTHER" id="PTHR37813:SF1">
    <property type="entry name" value="FELS-2 PROPHAGE PROTEIN"/>
    <property type="match status" value="1"/>
</dbReference>
<feature type="domain" description="Phage tail tape measure protein" evidence="4">
    <location>
        <begin position="248"/>
        <end position="449"/>
    </location>
</feature>
<dbReference type="eggNOG" id="COG5283">
    <property type="taxonomic scope" value="Bacteria"/>
</dbReference>
<feature type="coiled-coil region" evidence="2">
    <location>
        <begin position="30"/>
        <end position="84"/>
    </location>
</feature>
<accession>B3R3J6</accession>
<organism evidence="5 6">
    <name type="scientific">Cupriavidus taiwanensis (strain DSM 17343 / BCRC 17206 / CCUG 44338 / CIP 107171 / LMG 19424 / R1)</name>
    <name type="common">Ralstonia taiwanensis (strain LMG 19424)</name>
    <dbReference type="NCBI Taxonomy" id="977880"/>
    <lineage>
        <taxon>Bacteria</taxon>
        <taxon>Pseudomonadati</taxon>
        <taxon>Pseudomonadota</taxon>
        <taxon>Betaproteobacteria</taxon>
        <taxon>Burkholderiales</taxon>
        <taxon>Burkholderiaceae</taxon>
        <taxon>Cupriavidus</taxon>
    </lineage>
</organism>
<evidence type="ECO:0000256" key="2">
    <source>
        <dbReference type="SAM" id="Coils"/>
    </source>
</evidence>
<reference evidence="5 6" key="1">
    <citation type="journal article" date="2008" name="Genome Res.">
        <title>Genome sequence of the beta-rhizobium Cupriavidus taiwanensis and comparative genomics of rhizobia.</title>
        <authorList>
            <person name="Amadou C."/>
            <person name="Pascal G."/>
            <person name="Mangenot S."/>
            <person name="Glew M."/>
            <person name="Bontemps C."/>
            <person name="Capela D."/>
            <person name="Carrere S."/>
            <person name="Cruveiller S."/>
            <person name="Dossat C."/>
            <person name="Lajus A."/>
            <person name="Marchetti M."/>
            <person name="Poinsot V."/>
            <person name="Rouy Z."/>
            <person name="Servin B."/>
            <person name="Saad M."/>
            <person name="Schenowitz C."/>
            <person name="Barbe V."/>
            <person name="Batut J."/>
            <person name="Medigue C."/>
            <person name="Masson-Boivin C."/>
        </authorList>
    </citation>
    <scope>NUCLEOTIDE SEQUENCE [LARGE SCALE GENOMIC DNA]</scope>
    <source>
        <strain evidence="6">DSM 17343 / BCRC 17206 / CCUG 44338 / CIP 107171 / LMG 19424 / R1</strain>
    </source>
</reference>
<feature type="transmembrane region" description="Helical" evidence="3">
    <location>
        <begin position="654"/>
        <end position="679"/>
    </location>
</feature>
<evidence type="ECO:0000256" key="3">
    <source>
        <dbReference type="SAM" id="Phobius"/>
    </source>
</evidence>
<proteinExistence type="predicted"/>
<evidence type="ECO:0000313" key="5">
    <source>
        <dbReference type="EMBL" id="CAQ68877.1"/>
    </source>
</evidence>
<dbReference type="GeneID" id="29762344"/>
<dbReference type="Proteomes" id="UP000001692">
    <property type="component" value="Chromosome 1"/>
</dbReference>
<dbReference type="AlphaFoldDB" id="B3R3J6"/>
<dbReference type="InterPro" id="IPR010090">
    <property type="entry name" value="Phage_tape_meas"/>
</dbReference>
<feature type="transmembrane region" description="Helical" evidence="3">
    <location>
        <begin position="551"/>
        <end position="576"/>
    </location>
</feature>
<evidence type="ECO:0000259" key="4">
    <source>
        <dbReference type="Pfam" id="PF10145"/>
    </source>
</evidence>
<feature type="transmembrane region" description="Helical" evidence="3">
    <location>
        <begin position="719"/>
        <end position="742"/>
    </location>
</feature>
<keyword evidence="6" id="KW-1185">Reference proteome</keyword>
<keyword evidence="3" id="KW-1133">Transmembrane helix</keyword>
<dbReference type="BioCyc" id="CTAI977880:RALTA_RS04305-MONOMER"/>
<dbReference type="RefSeq" id="WP_012352213.1">
    <property type="nucleotide sequence ID" value="NC_010528.1"/>
</dbReference>
<dbReference type="EMBL" id="CU633749">
    <property type="protein sequence ID" value="CAQ68877.1"/>
    <property type="molecule type" value="Genomic_DNA"/>
</dbReference>
<name>B3R3J6_CUPTR</name>
<protein>
    <submittedName>
        <fullName evidence="5">Bacteriophage P2 tail protein GPT putative tail length determinator</fullName>
    </submittedName>
</protein>
<dbReference type="KEGG" id="cti:RALTA_A0910"/>
<sequence length="965" mass="100875">MSVPRNLRLEVVLQAVDRLTRPFRNAMGSSTELARTVRAARDQLKELNRTQANIDSFRKLSKDAAIAGNQLRAAQARVKALAQEMDGAERPSAAMTRNFNAAVREAQMLKQRGADLQQSLEGVRGRLQAAGISTTSLRQAQGDLRSQIALATEALTQQEARLKAAGEHQRRLAAAQAGYTKGMATRNAMLGAGVSASAAGGVALTPIAKAVKDYVSFEDAMLGIARQVQGARDEGGKLTAVYYDMARQIKRLGEELPIPTTAIAEMVTAGARMEVPREELVAYTRTVAMMATAFDAVPDEIAESMGKVAKNFRIPINQIQALADSINYLDDNAISKGGDIIDVLNRISGVVSTVRMSSSDAAALASTLLTLGERPETAATAVNAIVQKFAAAEKGTKKFQAAMKEIGLSSAAIQQGMATDATGTLFEVIQAVQKLPKDKRIGVMVELVGMEHSDTLAKLVDKPDEFRRQLELANGRGAEGSMSREFAARQETISARWQRLQNQLFNGSSAAGEVMRSTIVGLMDTVGELVSRFNAFAQANPALVGWLMKGAAAAGVLLSAMGALTLAMAAALGPLVMTRYGLQMLGIRLSTLVPSLSRASAASTLLARGAQVLGIAGSRLAPVFSIATSAAGRFGALLTGATSRAGALFNVLRGLVLLPFAWPILAAVAALAAGAALVYRYWAPIRAFFTGLGSGIASALGPTAAGFADAFMRSVAAAWRLVTAIGSVVMAIPGVSAAFGLVRQVVGPLLSNLWGWLTRLIAPVQDIGGAAQSMGQRIGQAIGTVLGMPLRLATAFYDAGAQVMAGFANGITSGLARVRDAVSGAAGAAVTWFKEKLGIHSPSRVFAELGGFTMAGLERGINQGQGGPMGAMARITQALASVGAGVAVGTTPAVAAVKFDTRPPVSATASAAAPAPVQQAAPITINVYAAPGMDEREIARLVDEKLRQAETQRAARDRSRLTDRD</sequence>
<keyword evidence="3" id="KW-0472">Membrane</keyword>
<dbReference type="PANTHER" id="PTHR37813">
    <property type="entry name" value="FELS-2 PROPHAGE PROTEIN"/>
    <property type="match status" value="1"/>
</dbReference>
<keyword evidence="2" id="KW-0175">Coiled coil</keyword>
<dbReference type="NCBIfam" id="TIGR01760">
    <property type="entry name" value="tape_meas_TP901"/>
    <property type="match status" value="1"/>
</dbReference>
<keyword evidence="1" id="KW-1188">Viral release from host cell</keyword>
<evidence type="ECO:0000256" key="1">
    <source>
        <dbReference type="ARBA" id="ARBA00022612"/>
    </source>
</evidence>
<keyword evidence="3" id="KW-0812">Transmembrane</keyword>